<protein>
    <submittedName>
        <fullName evidence="6">Glycosyltransferase</fullName>
    </submittedName>
</protein>
<dbReference type="SUPFAM" id="SSF53448">
    <property type="entry name" value="Nucleotide-diphospho-sugar transferases"/>
    <property type="match status" value="1"/>
</dbReference>
<dbReference type="Pfam" id="PF00535">
    <property type="entry name" value="Glycos_transf_2"/>
    <property type="match status" value="1"/>
</dbReference>
<proteinExistence type="inferred from homology"/>
<dbReference type="AlphaFoldDB" id="A0A832SWN7"/>
<keyword evidence="3 6" id="KW-0808">Transferase</keyword>
<comment type="caution">
    <text evidence="6">The sequence shown here is derived from an EMBL/GenBank/DDBJ whole genome shotgun (WGS) entry which is preliminary data.</text>
</comment>
<evidence type="ECO:0000256" key="2">
    <source>
        <dbReference type="ARBA" id="ARBA00022676"/>
    </source>
</evidence>
<evidence type="ECO:0000313" key="6">
    <source>
        <dbReference type="EMBL" id="HII46861.1"/>
    </source>
</evidence>
<dbReference type="InterPro" id="IPR001173">
    <property type="entry name" value="Glyco_trans_2-like"/>
</dbReference>
<keyword evidence="4" id="KW-0472">Membrane</keyword>
<dbReference type="InterPro" id="IPR029044">
    <property type="entry name" value="Nucleotide-diphossugar_trans"/>
</dbReference>
<dbReference type="PANTHER" id="PTHR43398">
    <property type="entry name" value="DOLICHOL-PHOSPHATE MANNOSYLTRANSFERASE SUBUNIT 1"/>
    <property type="match status" value="1"/>
</dbReference>
<dbReference type="Gene3D" id="3.90.550.10">
    <property type="entry name" value="Spore Coat Polysaccharide Biosynthesis Protein SpsA, Chain A"/>
    <property type="match status" value="1"/>
</dbReference>
<feature type="transmembrane region" description="Helical" evidence="4">
    <location>
        <begin position="280"/>
        <end position="303"/>
    </location>
</feature>
<dbReference type="GO" id="GO:0006506">
    <property type="term" value="P:GPI anchor biosynthetic process"/>
    <property type="evidence" value="ECO:0007669"/>
    <property type="project" value="TreeGrafter"/>
</dbReference>
<dbReference type="RefSeq" id="WP_011007266.1">
    <property type="nucleotide sequence ID" value="NZ_DUJP01000024.1"/>
</dbReference>
<keyword evidence="4" id="KW-1133">Transmembrane helix</keyword>
<evidence type="ECO:0000313" key="7">
    <source>
        <dbReference type="Proteomes" id="UP000651120"/>
    </source>
</evidence>
<organism evidence="6 7">
    <name type="scientific">Pyrobaculum aerophilum</name>
    <dbReference type="NCBI Taxonomy" id="13773"/>
    <lineage>
        <taxon>Archaea</taxon>
        <taxon>Thermoproteota</taxon>
        <taxon>Thermoprotei</taxon>
        <taxon>Thermoproteales</taxon>
        <taxon>Thermoproteaceae</taxon>
        <taxon>Pyrobaculum</taxon>
    </lineage>
</organism>
<accession>A0A832SWN7</accession>
<evidence type="ECO:0000256" key="3">
    <source>
        <dbReference type="ARBA" id="ARBA00022679"/>
    </source>
</evidence>
<sequence>MSKPLITIIIPTLNECHNIPMVLKEIHKRFSKEAEIIIVDGGSIDCTLDKAKEVSQTLGMDVKLIRQKSSGGKPGALIDGFKEARGLYVGVIDADMEFHPSDLERMYREALKGYDVVLGYRRDVRLFWRRVISWGARLLAKIMIPSLRRFKDPTTEMYVISKHSLDTCIDKIKPRIKPALEILAKCKANSYKEMEIMQRQRSLGESKFSIMWIFQYIWQLLELTNYFTVRYIAGALVALPVSILLWNYVGLLAPFVGAIVKWLFIFREVGPASTLTIKALAVLIKIAGVAPWPITALIEFILIHMLRGTKI</sequence>
<dbReference type="GO" id="GO:0004582">
    <property type="term" value="F:dolichyl-phosphate beta-D-mannosyltransferase activity"/>
    <property type="evidence" value="ECO:0007669"/>
    <property type="project" value="InterPro"/>
</dbReference>
<comment type="similarity">
    <text evidence="1">Belongs to the glycosyltransferase 2 family.</text>
</comment>
<evidence type="ECO:0000256" key="4">
    <source>
        <dbReference type="SAM" id="Phobius"/>
    </source>
</evidence>
<dbReference type="EMBL" id="DUJP01000024">
    <property type="protein sequence ID" value="HII46861.1"/>
    <property type="molecule type" value="Genomic_DNA"/>
</dbReference>
<dbReference type="GO" id="GO:0035269">
    <property type="term" value="P:protein O-linked glycosylation via mannose"/>
    <property type="evidence" value="ECO:0007669"/>
    <property type="project" value="TreeGrafter"/>
</dbReference>
<gene>
    <name evidence="6" type="ORF">HA333_05270</name>
</gene>
<keyword evidence="2" id="KW-0328">Glycosyltransferase</keyword>
<keyword evidence="4" id="KW-0812">Transmembrane</keyword>
<dbReference type="GO" id="GO:0016020">
    <property type="term" value="C:membrane"/>
    <property type="evidence" value="ECO:0007669"/>
    <property type="project" value="GOC"/>
</dbReference>
<feature type="transmembrane region" description="Helical" evidence="4">
    <location>
        <begin position="231"/>
        <end position="260"/>
    </location>
</feature>
<evidence type="ECO:0000256" key="1">
    <source>
        <dbReference type="ARBA" id="ARBA00006739"/>
    </source>
</evidence>
<dbReference type="OMA" id="PAYHERD"/>
<dbReference type="Proteomes" id="UP000651120">
    <property type="component" value="Unassembled WGS sequence"/>
</dbReference>
<dbReference type="GeneID" id="1465015"/>
<dbReference type="GO" id="GO:0006488">
    <property type="term" value="P:dolichol-linked oligosaccharide biosynthetic process"/>
    <property type="evidence" value="ECO:0007669"/>
    <property type="project" value="TreeGrafter"/>
</dbReference>
<name>A0A832SWN7_9CREN</name>
<feature type="domain" description="Glycosyltransferase 2-like" evidence="5">
    <location>
        <begin position="7"/>
        <end position="124"/>
    </location>
</feature>
<reference evidence="6" key="1">
    <citation type="journal article" date="2020" name="bioRxiv">
        <title>A rank-normalized archaeal taxonomy based on genome phylogeny resolves widespread incomplete and uneven classifications.</title>
        <authorList>
            <person name="Rinke C."/>
            <person name="Chuvochina M."/>
            <person name="Mussig A.J."/>
            <person name="Chaumeil P.-A."/>
            <person name="Waite D.W."/>
            <person name="Whitman W.B."/>
            <person name="Parks D.H."/>
            <person name="Hugenholtz P."/>
        </authorList>
    </citation>
    <scope>NUCLEOTIDE SEQUENCE</scope>
    <source>
        <strain evidence="6">UBA8839</strain>
    </source>
</reference>
<dbReference type="InterPro" id="IPR039528">
    <property type="entry name" value="DPM1-like"/>
</dbReference>
<evidence type="ECO:0000259" key="5">
    <source>
        <dbReference type="Pfam" id="PF00535"/>
    </source>
</evidence>
<dbReference type="PANTHER" id="PTHR43398:SF1">
    <property type="entry name" value="DOLICHOL-PHOSPHATE MANNOSYLTRANSFERASE SUBUNIT 1"/>
    <property type="match status" value="1"/>
</dbReference>